<dbReference type="EMBL" id="JAMQYH010000001">
    <property type="protein sequence ID" value="KAJ1701238.1"/>
    <property type="molecule type" value="Genomic_DNA"/>
</dbReference>
<dbReference type="Pfam" id="PF07539">
    <property type="entry name" value="UTP20_N"/>
    <property type="match status" value="1"/>
</dbReference>
<proteinExistence type="predicted"/>
<dbReference type="Pfam" id="PF20416">
    <property type="entry name" value="UTP20"/>
    <property type="match status" value="1"/>
</dbReference>
<dbReference type="Gene3D" id="1.25.10.10">
    <property type="entry name" value="Leucine-rich Repeat Variant"/>
    <property type="match status" value="1"/>
</dbReference>
<dbReference type="PANTHER" id="PTHR17695:SF11">
    <property type="entry name" value="SMALL SUBUNIT PROCESSOME COMPONENT 20 HOMOLOG"/>
    <property type="match status" value="1"/>
</dbReference>
<dbReference type="InterPro" id="IPR052575">
    <property type="entry name" value="SSU_processome_comp_20"/>
</dbReference>
<feature type="domain" description="U3 small nucleolar RNA-associated protein 20 N-terminal" evidence="1">
    <location>
        <begin position="879"/>
        <end position="1471"/>
    </location>
</feature>
<dbReference type="OrthoDB" id="360653at2759"/>
<evidence type="ECO:0000313" key="4">
    <source>
        <dbReference type="EMBL" id="KAJ1701238.1"/>
    </source>
</evidence>
<feature type="domain" description="U3 small nucleolar RNA-associated protein 20 C-terminal" evidence="3">
    <location>
        <begin position="2543"/>
        <end position="2618"/>
    </location>
</feature>
<name>A0A9Q0CWI4_9POAL</name>
<evidence type="ECO:0000259" key="3">
    <source>
        <dbReference type="Pfam" id="PF23099"/>
    </source>
</evidence>
<evidence type="ECO:0008006" key="6">
    <source>
        <dbReference type="Google" id="ProtNLM"/>
    </source>
</evidence>
<dbReference type="InterPro" id="IPR057525">
    <property type="entry name" value="UTP20_C"/>
</dbReference>
<feature type="domain" description="U3 small nucleolar RNA-associated protein 20" evidence="2">
    <location>
        <begin position="1693"/>
        <end position="1912"/>
    </location>
</feature>
<comment type="caution">
    <text evidence="4">The sequence shown here is derived from an EMBL/GenBank/DDBJ whole genome shotgun (WGS) entry which is preliminary data.</text>
</comment>
<organism evidence="4 5">
    <name type="scientific">Rhynchospora breviuscula</name>
    <dbReference type="NCBI Taxonomy" id="2022672"/>
    <lineage>
        <taxon>Eukaryota</taxon>
        <taxon>Viridiplantae</taxon>
        <taxon>Streptophyta</taxon>
        <taxon>Embryophyta</taxon>
        <taxon>Tracheophyta</taxon>
        <taxon>Spermatophyta</taxon>
        <taxon>Magnoliopsida</taxon>
        <taxon>Liliopsida</taxon>
        <taxon>Poales</taxon>
        <taxon>Cyperaceae</taxon>
        <taxon>Cyperoideae</taxon>
        <taxon>Rhynchosporeae</taxon>
        <taxon>Rhynchospora</taxon>
    </lineage>
</organism>
<reference evidence="4" key="1">
    <citation type="journal article" date="2022" name="Cell">
        <title>Repeat-based holocentromeres influence genome architecture and karyotype evolution.</title>
        <authorList>
            <person name="Hofstatter P.G."/>
            <person name="Thangavel G."/>
            <person name="Lux T."/>
            <person name="Neumann P."/>
            <person name="Vondrak T."/>
            <person name="Novak P."/>
            <person name="Zhang M."/>
            <person name="Costa L."/>
            <person name="Castellani M."/>
            <person name="Scott A."/>
            <person name="Toegelov H."/>
            <person name="Fuchs J."/>
            <person name="Mata-Sucre Y."/>
            <person name="Dias Y."/>
            <person name="Vanzela A.L.L."/>
            <person name="Huettel B."/>
            <person name="Almeida C.C.S."/>
            <person name="Simkova H."/>
            <person name="Souza G."/>
            <person name="Pedrosa-Harand A."/>
            <person name="Macas J."/>
            <person name="Mayer K.F.X."/>
            <person name="Houben A."/>
            <person name="Marques A."/>
        </authorList>
    </citation>
    <scope>NUCLEOTIDE SEQUENCE</scope>
    <source>
        <strain evidence="4">RhyBre1mFocal</strain>
    </source>
</reference>
<dbReference type="InterPro" id="IPR016024">
    <property type="entry name" value="ARM-type_fold"/>
</dbReference>
<protein>
    <recommendedName>
        <fullName evidence="6">Small subunit processome component 20 homolog</fullName>
    </recommendedName>
</protein>
<dbReference type="GO" id="GO:0032040">
    <property type="term" value="C:small-subunit processome"/>
    <property type="evidence" value="ECO:0007669"/>
    <property type="project" value="TreeGrafter"/>
</dbReference>
<dbReference type="Proteomes" id="UP001151287">
    <property type="component" value="Unassembled WGS sequence"/>
</dbReference>
<dbReference type="SUPFAM" id="SSF48371">
    <property type="entry name" value="ARM repeat"/>
    <property type="match status" value="3"/>
</dbReference>
<dbReference type="InterPro" id="IPR011989">
    <property type="entry name" value="ARM-like"/>
</dbReference>
<sequence>MANPNTASVKSLDTSGRKNFVFKSASKRIREIKIDVYRNLDPVKSEPSSGSSFFRDALIQWRELNTTDDFVSFYYEMMPLVQTLPQIILHREKIFSELLKRLNMGARLSLQPILMLIAALSRDILEEFLPFLESLTKSIVDLLKKNGERDPDILEQVFTSWSYIMMYLQKYLVKDIINILKVTVQLRFFLKDHVREFMAEAISLLFRNAPRNQLTTGVKKVVREVAKRSSPIRKHGASSLLWHAMRGTSGKLHSSAKTVLSCLLDKSTLCMSEKYPEGVTGVFEVVTGVLNRLCTEVDQKELDLMYACLFDAIKRSMESDCLEHLNYIIQLLSFAIKTTKGSKSLDKDGILKLVQLLLNKYIAPAPSDGTEMERQLCEVVDSLLNLLLCLLDVPIISDLMQISPLYNLVFKLRTPSLLYFIKELIAKDLQILHALQSHIIGAVANFMEDSPDQVVFVLLRYFARVTLLLERVKSEAEGGVKKLCDFFSANLGHWTKLCNNLHGVQVCEDEAALLWGVITCYPRLRDSQDSLLLMRNLISSLNQLLRTEDGVIAGLPRATWQSLLGAALASCQELVRAHCNQVHAEVNFYLCLAGRHKSSLQVLSAVAEYFDNLLRESCIKDHITAEERVNVLRSLIENLSSPDKMIRVFTLRILSHLFPRDDQLSTNDERPNKRLKTGESDLAKEDAKHINAVDLLLKIETIPLSIATTRKISILLSQIQMNLSARQIDEEHLQLVLHGVIGVLHNRFSQVWDPAMECLSLLIRSYRDIVWEKFVEYLAVLQNNALSREDQLGKQESGDSESLDIAKMFDQFLYPESDPTPSATVMVSLLQTLQKIPDIAESRSRQLVPLFFNFLGYTNDSISSVESYMSARCKGKDWRVILKEWLNVIKSMHNARSLFRSDVLHEVLVERLLDDADPEFQLIVLDCLLNWKEEFLVPYAQHLRNLAVSKNLSEELTTWPVSKESNSIEEDHRGRLVPLVIRLLTPRIRNLKSLGSRKHAGVSHRKALIRFFMQFEPTELELFFSLLLKPLLPQPLLIEILNLGKSLDSVLPEVSNSIALYRCSWKRKNGFLHVVEDVLDTFDMAHMEPYLDLVLKIVVLILESCMRNINREGGEGDTMAIDNSSDDWEGHASTEQYKELRSLCFRIIYLALNNFEAYNIGSEFWDIFFTSIRPLVDRFKVEGASSEKPSSLFTCFIVMSKSPKLVSLLARQSNLVPTVFSVLSVEKASDKIVSAVLKFVENLLQLDSDLDLDGEDNPAKEVLLPHVDLLVQSLHDLYKIRSEARRNSVVVKGRRELRVFKILARYIKDSVVAGNFLDILLPLFRKKGISSDECMEGLQVVREMVPILGSELYDKVLGAVNPLLVTAGLDLRMCICKVVDGLALHDSSFAVLARLLCDLNAISTSELGELDYDTRIKAYDSVGPQLFWYLREEQAMTVLSHCVFDMSSEELIFRQSASRALQSFLQFAASFLNGDGNSTGNDVAPVVWKKASVMQIVERIYLHHMGDAMCKDVSVQKEWFALLREMVYNFRNHPLLNSFSCLCSEDPDHDFFVNIVHLQIHRRVKALSLFRKKIGTVTFSEGVTVKIFVPLLFNMLFDVKEMKGENLKNACVETLASIGAHVQWESYRAILGCCFHELTRKSDKQKMLLRLICSILDSFHFFDDSVITEKIALENKRCYLEKIARKAQKLSSQDSEKVNVNASLVALKILKLLPVEVMKSQLSTIVHRICTFLKNRLQSIRDQARSALAACLKELGIEFLHFVVKILRAILKRGYELHVLGYTLNFLLSSVDLSGGGHIGQLDYCLEELLEVVETDIFGEVSEEKEVEKIASKMKETKKSMSYETLRLVCNNITFRTQSPKLLSPICARLTRHLTPNLKAKIEMALHNIALGIESNPSAEATLLFHFVYRLVQDTITQEESKSDLGTDLNLSSISNPDIIAHFALGLFCNRLKKIKLDKEDENLLSLLEPFIPLLAHCLSSKYESVISSSFKCLTLLIALPLPSIDTNAENIKTSLLEICCRSNSSSSPLMKSCLSLLSVLLNKPRVRVTLSDEELRMIVSFPVFIDLQTNPSPVALSLLKAIVGRKLVVPEIYDMVTIVGELMVTSQDETVRKQCSKILLQFLLDYRLSEKRLKQHLDFLLVNLSYEHPSGKGAVLEILHAIMMKFPKSIIDSQAKPIFLHLVATLSNEKDSQILSNIAAIFKVLIDHTSESVLNSIMNCCILWYTADDHCLWSAAAQVLGLLAETFKKGFREKTETVIRVAKCIMESSLGANFEGQVSSTIEAGSLFCEEAYHSLAMLGKIFIHFPDMYFKKELEDIWILVTKFLLHPYTRLREISTHLVASYFTSVSETRNKDNHTKAKRSNSQSFILVSPSRLFVLSVSLISQLRRELERGEETNGLILNNISFSVCELHFFATERKLDQFWLSLSPAEQRSFLEGFELLGSRKAKNSFLLSATASSEAETDNQSKNNEIDLQSLLVVPLIKRMGKIAMQMEDVQMDIVFKSFGKIIANLGQEESLAYAYHILFPLYKVCEGFAGKVISDDIKQLAGEVRDRIRDVIGVDNFVQLYNEIRKSLKRKRESRKQAEKVLAVVNPTRHAKRKIRIASKHREHKRRKIMGLKMGRWGR</sequence>
<evidence type="ECO:0000259" key="2">
    <source>
        <dbReference type="Pfam" id="PF20416"/>
    </source>
</evidence>
<keyword evidence="5" id="KW-1185">Reference proteome</keyword>
<gene>
    <name evidence="4" type="ORF">LUZ63_001017</name>
</gene>
<dbReference type="InterPro" id="IPR011430">
    <property type="entry name" value="UTP20_N"/>
</dbReference>
<dbReference type="Pfam" id="PF23099">
    <property type="entry name" value="UTP20_C"/>
    <property type="match status" value="1"/>
</dbReference>
<accession>A0A9Q0CWI4</accession>
<dbReference type="PANTHER" id="PTHR17695">
    <property type="entry name" value="SMALL SUBUNIT PROCESSOME COMPONENT 20 HOMOLOG"/>
    <property type="match status" value="1"/>
</dbReference>
<evidence type="ECO:0000313" key="5">
    <source>
        <dbReference type="Proteomes" id="UP001151287"/>
    </source>
</evidence>
<dbReference type="InterPro" id="IPR046523">
    <property type="entry name" value="UTP20_dom"/>
</dbReference>
<dbReference type="GO" id="GO:0030686">
    <property type="term" value="C:90S preribosome"/>
    <property type="evidence" value="ECO:0007669"/>
    <property type="project" value="TreeGrafter"/>
</dbReference>
<evidence type="ECO:0000259" key="1">
    <source>
        <dbReference type="Pfam" id="PF07539"/>
    </source>
</evidence>